<sequence length="157" mass="17894">MRKILATNRVERQSLILAEDRLELARPIMDRVKDALQELSSESLFIRLKAANVLRKFVGLSELCAQYVFDNGGLECILDSLDGCNRGVGSTEVVIPLCSIMCSMIKFKTIKHKLGEERRKDMVQRCFHFMAAFYRISEVFMDLSTIVLALEENCKPT</sequence>
<organism evidence="3">
    <name type="scientific">Gongylonema pulchrum</name>
    <dbReference type="NCBI Taxonomy" id="637853"/>
    <lineage>
        <taxon>Eukaryota</taxon>
        <taxon>Metazoa</taxon>
        <taxon>Ecdysozoa</taxon>
        <taxon>Nematoda</taxon>
        <taxon>Chromadorea</taxon>
        <taxon>Rhabditida</taxon>
        <taxon>Spirurina</taxon>
        <taxon>Spiruromorpha</taxon>
        <taxon>Spiruroidea</taxon>
        <taxon>Gongylonematidae</taxon>
        <taxon>Gongylonema</taxon>
    </lineage>
</organism>
<dbReference type="EMBL" id="UYRT01093966">
    <property type="protein sequence ID" value="VDN39286.1"/>
    <property type="molecule type" value="Genomic_DNA"/>
</dbReference>
<dbReference type="WBParaSite" id="GPUH_0002201301-mRNA-1">
    <property type="protein sequence ID" value="GPUH_0002201301-mRNA-1"/>
    <property type="gene ID" value="GPUH_0002201301"/>
</dbReference>
<evidence type="ECO:0000313" key="1">
    <source>
        <dbReference type="EMBL" id="VDN39286.1"/>
    </source>
</evidence>
<dbReference type="InterPro" id="IPR016024">
    <property type="entry name" value="ARM-type_fold"/>
</dbReference>
<dbReference type="SUPFAM" id="SSF48371">
    <property type="entry name" value="ARM repeat"/>
    <property type="match status" value="1"/>
</dbReference>
<keyword evidence="2" id="KW-1185">Reference proteome</keyword>
<accession>A0A183ELZ5</accession>
<dbReference type="AlphaFoldDB" id="A0A183ELZ5"/>
<reference evidence="3" key="1">
    <citation type="submission" date="2016-06" db="UniProtKB">
        <authorList>
            <consortium name="WormBaseParasite"/>
        </authorList>
    </citation>
    <scope>IDENTIFICATION</scope>
</reference>
<dbReference type="Proteomes" id="UP000271098">
    <property type="component" value="Unassembled WGS sequence"/>
</dbReference>
<protein>
    <submittedName>
        <fullName evidence="3">DCB domain-containing protein</fullName>
    </submittedName>
</protein>
<dbReference type="OrthoDB" id="5870774at2759"/>
<gene>
    <name evidence="1" type="ORF">GPUH_LOCUS21986</name>
</gene>
<proteinExistence type="predicted"/>
<evidence type="ECO:0000313" key="2">
    <source>
        <dbReference type="Proteomes" id="UP000271098"/>
    </source>
</evidence>
<reference evidence="1 2" key="2">
    <citation type="submission" date="2018-11" db="EMBL/GenBank/DDBJ databases">
        <authorList>
            <consortium name="Pathogen Informatics"/>
        </authorList>
    </citation>
    <scope>NUCLEOTIDE SEQUENCE [LARGE SCALE GENOMIC DNA]</scope>
</reference>
<name>A0A183ELZ5_9BILA</name>
<evidence type="ECO:0000313" key="3">
    <source>
        <dbReference type="WBParaSite" id="GPUH_0002201301-mRNA-1"/>
    </source>
</evidence>